<comment type="caution">
    <text evidence="8">The sequence shown here is derived from an EMBL/GenBank/DDBJ whole genome shotgun (WGS) entry which is preliminary data.</text>
</comment>
<dbReference type="NCBIfam" id="NF037997">
    <property type="entry name" value="Na_Pi_symport"/>
    <property type="match status" value="1"/>
</dbReference>
<evidence type="ECO:0000313" key="8">
    <source>
        <dbReference type="EMBL" id="EEG90563.1"/>
    </source>
</evidence>
<keyword evidence="4" id="KW-1133">Transmembrane helix</keyword>
<dbReference type="Pfam" id="PF02690">
    <property type="entry name" value="Na_Pi_cotrans"/>
    <property type="match status" value="2"/>
</dbReference>
<dbReference type="Pfam" id="PF01895">
    <property type="entry name" value="PhoU"/>
    <property type="match status" value="2"/>
</dbReference>
<dbReference type="PANTHER" id="PTHR10010:SF46">
    <property type="entry name" value="SODIUM-DEPENDENT PHOSPHATE TRANSPORT PROTEIN 2B"/>
    <property type="match status" value="1"/>
</dbReference>
<organism evidence="8 9">
    <name type="scientific">Coprococcus comes ATCC 27758</name>
    <dbReference type="NCBI Taxonomy" id="470146"/>
    <lineage>
        <taxon>Bacteria</taxon>
        <taxon>Bacillati</taxon>
        <taxon>Bacillota</taxon>
        <taxon>Clostridia</taxon>
        <taxon>Lachnospirales</taxon>
        <taxon>Lachnospiraceae</taxon>
        <taxon>Coprococcus</taxon>
    </lineage>
</organism>
<evidence type="ECO:0000259" key="7">
    <source>
        <dbReference type="Pfam" id="PF01895"/>
    </source>
</evidence>
<feature type="coiled-coil region" evidence="6">
    <location>
        <begin position="388"/>
        <end position="415"/>
    </location>
</feature>
<reference evidence="8 9" key="1">
    <citation type="submission" date="2009-02" db="EMBL/GenBank/DDBJ databases">
        <authorList>
            <person name="Fulton L."/>
            <person name="Clifton S."/>
            <person name="Fulton B."/>
            <person name="Xu J."/>
            <person name="Minx P."/>
            <person name="Pepin K.H."/>
            <person name="Johnson M."/>
            <person name="Bhonagiri V."/>
            <person name="Nash W.E."/>
            <person name="Mardis E.R."/>
            <person name="Wilson R.K."/>
        </authorList>
    </citation>
    <scope>NUCLEOTIDE SEQUENCE [LARGE SCALE GENOMIC DNA]</scope>
    <source>
        <strain evidence="8 9">ATCC 27758</strain>
    </source>
</reference>
<name>C0B826_9FIRM</name>
<dbReference type="GO" id="GO:0005436">
    <property type="term" value="F:sodium:phosphate symporter activity"/>
    <property type="evidence" value="ECO:0007669"/>
    <property type="project" value="InterPro"/>
</dbReference>
<keyword evidence="6" id="KW-0175">Coiled coil</keyword>
<dbReference type="EMBL" id="ABVR01000038">
    <property type="protein sequence ID" value="EEG90563.1"/>
    <property type="molecule type" value="Genomic_DNA"/>
</dbReference>
<evidence type="ECO:0000256" key="3">
    <source>
        <dbReference type="ARBA" id="ARBA00022692"/>
    </source>
</evidence>
<dbReference type="PANTHER" id="PTHR10010">
    <property type="entry name" value="SOLUTE CARRIER FAMILY 34 SODIUM PHOSPHATE , MEMBER 2-RELATED"/>
    <property type="match status" value="1"/>
</dbReference>
<dbReference type="GO" id="GO:0005886">
    <property type="term" value="C:plasma membrane"/>
    <property type="evidence" value="ECO:0007669"/>
    <property type="project" value="UniProtKB-SubCell"/>
</dbReference>
<evidence type="ECO:0000256" key="4">
    <source>
        <dbReference type="ARBA" id="ARBA00022989"/>
    </source>
</evidence>
<evidence type="ECO:0000256" key="2">
    <source>
        <dbReference type="ARBA" id="ARBA00022475"/>
    </source>
</evidence>
<comment type="subcellular location">
    <subcellularLocation>
        <location evidence="1">Cell membrane</location>
        <topology evidence="1">Multi-pass membrane protein</topology>
    </subcellularLocation>
</comment>
<proteinExistence type="predicted"/>
<dbReference type="AlphaFoldDB" id="C0B826"/>
<dbReference type="Proteomes" id="UP000003793">
    <property type="component" value="Unassembled WGS sequence"/>
</dbReference>
<dbReference type="InterPro" id="IPR038078">
    <property type="entry name" value="PhoU-like_sf"/>
</dbReference>
<sequence>MLKEKENKIMGITMVLSLLSGVALFLYGMSLMGDSLKKVAGNKLELILYRLTNTPLKGLLLGTVVTAIIQSSSATTVMVVGFVNSGMMKVAQAIGIIMGANIGTSITGWILCLSYIDGSSGIAQLLSTATISAIVAIIGIIFRTFIKKKPYSDIGDIMLGFAILMIGMQTMSGAVSPLKENPHFVRLLTMFTNPFMGILVGIVFTAVLQSASASVGILQALSITGSITFAAALPITMGIGVGAACPVLLSSIGTNKNGKRTALIYLLNDLFGMIFWSIVFYSVNAIVHFPFMGEIMSPFRVALLNTVFRLLTILVLAPFIGKIEKLVFFLIKDTDEDNEEQADFDLLEERFLNYPPLAITQSQLAVNGMAKKAYKNIRRALALLKDFSDNKFNKIQEKENLIDKYEDKLGTYLMQLNMHDLTPEQSKQTAKFLHTISDFERLGDHAVNISRVAQELHEKSRIFSDAAKYELHVLESALKELLDLTINSFVDEDLVNAAKVEPLRELIGILCNDLKMRHIKRLRNGQCDLNTGFAFNDLLTNYDRIAAHCSNIAVAILELDSSNFDMHEYTKSVRKLKDNNYVSTFDYYEQKYNINGYQPEAEQDTKAAAKNPVKAVEAKK</sequence>
<accession>C0B826</accession>
<dbReference type="SUPFAM" id="SSF109755">
    <property type="entry name" value="PhoU-like"/>
    <property type="match status" value="1"/>
</dbReference>
<evidence type="ECO:0000256" key="5">
    <source>
        <dbReference type="ARBA" id="ARBA00023136"/>
    </source>
</evidence>
<dbReference type="InterPro" id="IPR003841">
    <property type="entry name" value="Na/Pi_transpt"/>
</dbReference>
<gene>
    <name evidence="8" type="ORF">COPCOM_01300</name>
</gene>
<feature type="domain" description="PhoU" evidence="7">
    <location>
        <begin position="479"/>
        <end position="553"/>
    </location>
</feature>
<evidence type="ECO:0000256" key="1">
    <source>
        <dbReference type="ARBA" id="ARBA00004651"/>
    </source>
</evidence>
<keyword evidence="3" id="KW-0812">Transmembrane</keyword>
<dbReference type="Gene3D" id="1.20.58.220">
    <property type="entry name" value="Phosphate transport system protein phou homolog 2, domain 2"/>
    <property type="match status" value="1"/>
</dbReference>
<evidence type="ECO:0000256" key="6">
    <source>
        <dbReference type="SAM" id="Coils"/>
    </source>
</evidence>
<evidence type="ECO:0000313" key="9">
    <source>
        <dbReference type="Proteomes" id="UP000003793"/>
    </source>
</evidence>
<reference evidence="8 9" key="2">
    <citation type="submission" date="2009-03" db="EMBL/GenBank/DDBJ databases">
        <title>Draft genome sequence of Coprococcus comes (ATCC 27758).</title>
        <authorList>
            <person name="Sudarsanam P."/>
            <person name="Ley R."/>
            <person name="Guruge J."/>
            <person name="Turnbaugh P.J."/>
            <person name="Mahowald M."/>
            <person name="Liep D."/>
            <person name="Gordon J."/>
        </authorList>
    </citation>
    <scope>NUCLEOTIDE SEQUENCE [LARGE SCALE GENOMIC DNA]</scope>
    <source>
        <strain evidence="8 9">ATCC 27758</strain>
    </source>
</reference>
<keyword evidence="2" id="KW-1003">Cell membrane</keyword>
<dbReference type="HOGENOM" id="CLU_025623_0_1_9"/>
<keyword evidence="5" id="KW-0472">Membrane</keyword>
<dbReference type="GO" id="GO:0044341">
    <property type="term" value="P:sodium-dependent phosphate transport"/>
    <property type="evidence" value="ECO:0007669"/>
    <property type="project" value="InterPro"/>
</dbReference>
<protein>
    <submittedName>
        <fullName evidence="8">Putative Na/Pi-cotransporter II-like protein</fullName>
    </submittedName>
</protein>
<dbReference type="InterPro" id="IPR026022">
    <property type="entry name" value="PhoU_dom"/>
</dbReference>
<feature type="domain" description="PhoU" evidence="7">
    <location>
        <begin position="367"/>
        <end position="451"/>
    </location>
</feature>